<protein>
    <submittedName>
        <fullName evidence="1">Uncharacterized protein</fullName>
    </submittedName>
</protein>
<evidence type="ECO:0000313" key="1">
    <source>
        <dbReference type="EMBL" id="QJD98640.1"/>
    </source>
</evidence>
<accession>A0A7Z2VT07</accession>
<dbReference type="AlphaFoldDB" id="A0A7Z2VT07"/>
<gene>
    <name evidence="1" type="ORF">HH212_00110</name>
</gene>
<proteinExistence type="predicted"/>
<keyword evidence="2" id="KW-1185">Reference proteome</keyword>
<sequence>MAQNETITLSAYLEMRGKKAKALTRGEADLLHIPFPLKNGWPRKYGPMLLTDEMVERLVATKVAAEKEAEKRARRIQAQAERRAAAAQGQLSMIEEPAPSQALVRTGPRFVQGFRLRPAQRQLQRPVRKSAPWS</sequence>
<dbReference type="Proteomes" id="UP000502415">
    <property type="component" value="Chromosome"/>
</dbReference>
<dbReference type="RefSeq" id="WP_169433540.1">
    <property type="nucleotide sequence ID" value="NZ_CP051685.1"/>
</dbReference>
<dbReference type="EMBL" id="CP051685">
    <property type="protein sequence ID" value="QJD98640.1"/>
    <property type="molecule type" value="Genomic_DNA"/>
</dbReference>
<organism evidence="1 2">
    <name type="scientific">Massilia forsythiae</name>
    <dbReference type="NCBI Taxonomy" id="2728020"/>
    <lineage>
        <taxon>Bacteria</taxon>
        <taxon>Pseudomonadati</taxon>
        <taxon>Pseudomonadota</taxon>
        <taxon>Betaproteobacteria</taxon>
        <taxon>Burkholderiales</taxon>
        <taxon>Oxalobacteraceae</taxon>
        <taxon>Telluria group</taxon>
        <taxon>Massilia</taxon>
    </lineage>
</organism>
<evidence type="ECO:0000313" key="2">
    <source>
        <dbReference type="Proteomes" id="UP000502415"/>
    </source>
</evidence>
<name>A0A7Z2VT07_9BURK</name>
<reference evidence="1 2" key="1">
    <citation type="submission" date="2020-04" db="EMBL/GenBank/DDBJ databases">
        <title>Genome sequencing of novel species.</title>
        <authorList>
            <person name="Heo J."/>
            <person name="Kim S.-J."/>
            <person name="Kim J.-S."/>
            <person name="Hong S.-B."/>
            <person name="Kwon S.-W."/>
        </authorList>
    </citation>
    <scope>NUCLEOTIDE SEQUENCE [LARGE SCALE GENOMIC DNA]</scope>
    <source>
        <strain evidence="1 2">GN2-R2</strain>
    </source>
</reference>
<dbReference type="KEGG" id="mfy:HH212_00110"/>